<dbReference type="AlphaFoldDB" id="A0A916K286"/>
<keyword evidence="2" id="KW-1185">Reference proteome</keyword>
<sequence length="333" mass="38065">MKHTVGLSSTEIAGLWTTYINDSMSICISKHFWHHSNRDDVKGIIKRSIELSEKHMMEIRNIFAKEGIPLPRGFTDEDVNLDAPPLFFDLFPLSYVYGMSRMGLVAYGMFVSNVAREDIRTFFSKCLQSTLDLYNDAVSLLIEKGIYDRPPMIPYPDHVEFVNKKETFLSKWLEPKRPLNVIELSEMFFNIERNYFGLVLLIGFIQITKDPTIQQFLKQGKELAQKQIQFLNHTLLNEDLMGSIMVNTEVSVSTVSPFSDRLIMNLITVLNSQGVTFVGHALSVSSRIDLATEYLKLIPEIIQYGKDGADILIDKGWLEEPPHAPNRKELAKI</sequence>
<gene>
    <name evidence="1" type="ORF">PAESOLCIP111_02507</name>
</gene>
<reference evidence="1" key="1">
    <citation type="submission" date="2021-06" db="EMBL/GenBank/DDBJ databases">
        <authorList>
            <person name="Criscuolo A."/>
        </authorList>
    </citation>
    <scope>NUCLEOTIDE SEQUENCE</scope>
    <source>
        <strain evidence="1">CIP111600</strain>
    </source>
</reference>
<evidence type="ECO:0000313" key="1">
    <source>
        <dbReference type="EMBL" id="CAG7623313.1"/>
    </source>
</evidence>
<dbReference type="InterPro" id="IPR021617">
    <property type="entry name" value="DUF3231"/>
</dbReference>
<accession>A0A916K286</accession>
<name>A0A916K286_9BACL</name>
<dbReference type="Pfam" id="PF11553">
    <property type="entry name" value="DUF3231"/>
    <property type="match status" value="2"/>
</dbReference>
<dbReference type="RefSeq" id="WP_218092291.1">
    <property type="nucleotide sequence ID" value="NZ_CAJVAS010000009.1"/>
</dbReference>
<organism evidence="1 2">
    <name type="scientific">Paenibacillus solanacearum</name>
    <dbReference type="NCBI Taxonomy" id="2048548"/>
    <lineage>
        <taxon>Bacteria</taxon>
        <taxon>Bacillati</taxon>
        <taxon>Bacillota</taxon>
        <taxon>Bacilli</taxon>
        <taxon>Bacillales</taxon>
        <taxon>Paenibacillaceae</taxon>
        <taxon>Paenibacillus</taxon>
    </lineage>
</organism>
<dbReference type="Proteomes" id="UP000693672">
    <property type="component" value="Unassembled WGS sequence"/>
</dbReference>
<evidence type="ECO:0008006" key="3">
    <source>
        <dbReference type="Google" id="ProtNLM"/>
    </source>
</evidence>
<protein>
    <recommendedName>
        <fullName evidence="3">DUF3231 family protein</fullName>
    </recommendedName>
</protein>
<comment type="caution">
    <text evidence="1">The sequence shown here is derived from an EMBL/GenBank/DDBJ whole genome shotgun (WGS) entry which is preliminary data.</text>
</comment>
<proteinExistence type="predicted"/>
<evidence type="ECO:0000313" key="2">
    <source>
        <dbReference type="Proteomes" id="UP000693672"/>
    </source>
</evidence>
<dbReference type="EMBL" id="CAJVAS010000009">
    <property type="protein sequence ID" value="CAG7623313.1"/>
    <property type="molecule type" value="Genomic_DNA"/>
</dbReference>